<dbReference type="GO" id="GO:0016747">
    <property type="term" value="F:acyltransferase activity, transferring groups other than amino-acyl groups"/>
    <property type="evidence" value="ECO:0007669"/>
    <property type="project" value="InterPro"/>
</dbReference>
<feature type="domain" description="N-acetyltransferase" evidence="3">
    <location>
        <begin position="5"/>
        <end position="157"/>
    </location>
</feature>
<keyword evidence="2 4" id="KW-0012">Acyltransferase</keyword>
<evidence type="ECO:0000313" key="5">
    <source>
        <dbReference type="Proteomes" id="UP000317093"/>
    </source>
</evidence>
<dbReference type="KEGG" id="knv:Pan216_45910"/>
<evidence type="ECO:0000259" key="3">
    <source>
        <dbReference type="PROSITE" id="PS51186"/>
    </source>
</evidence>
<dbReference type="InterPro" id="IPR016181">
    <property type="entry name" value="Acyl_CoA_acyltransferase"/>
</dbReference>
<dbReference type="PROSITE" id="PS51186">
    <property type="entry name" value="GNAT"/>
    <property type="match status" value="1"/>
</dbReference>
<organism evidence="4 5">
    <name type="scientific">Kolteria novifilia</name>
    <dbReference type="NCBI Taxonomy" id="2527975"/>
    <lineage>
        <taxon>Bacteria</taxon>
        <taxon>Pseudomonadati</taxon>
        <taxon>Planctomycetota</taxon>
        <taxon>Planctomycetia</taxon>
        <taxon>Kolteriales</taxon>
        <taxon>Kolteriaceae</taxon>
        <taxon>Kolteria</taxon>
    </lineage>
</organism>
<sequence length="164" mass="18374">MLKGMNTLTLEWIDRPECLRHALAIRREVFIAEQAVPEEIEIDEHDAAPLTSSRVRHALASILGNPAGTARMLLPSDQDQLVRVGRVAVRQPHRGQGLGTALMRFAQDEARGLGYSGVTVAAQVIVRDFYERLGYVPRGEVFVEADIDHLWMDLRFDGDRGSRE</sequence>
<protein>
    <submittedName>
        <fullName evidence="4">Putative N-acetyltransferase YjcF</fullName>
        <ecNumber evidence="4">2.3.1.-</ecNumber>
    </submittedName>
</protein>
<dbReference type="InterPro" id="IPR050832">
    <property type="entry name" value="Bact_Acetyltransf"/>
</dbReference>
<gene>
    <name evidence="4" type="primary">yjcF</name>
    <name evidence="4" type="ORF">Pan216_45910</name>
</gene>
<dbReference type="AlphaFoldDB" id="A0A518B9P5"/>
<dbReference type="EMBL" id="CP036279">
    <property type="protein sequence ID" value="QDU63710.1"/>
    <property type="molecule type" value="Genomic_DNA"/>
</dbReference>
<reference evidence="4 5" key="1">
    <citation type="submission" date="2019-02" db="EMBL/GenBank/DDBJ databases">
        <title>Deep-cultivation of Planctomycetes and their phenomic and genomic characterization uncovers novel biology.</title>
        <authorList>
            <person name="Wiegand S."/>
            <person name="Jogler M."/>
            <person name="Boedeker C."/>
            <person name="Pinto D."/>
            <person name="Vollmers J."/>
            <person name="Rivas-Marin E."/>
            <person name="Kohn T."/>
            <person name="Peeters S.H."/>
            <person name="Heuer A."/>
            <person name="Rast P."/>
            <person name="Oberbeckmann S."/>
            <person name="Bunk B."/>
            <person name="Jeske O."/>
            <person name="Meyerdierks A."/>
            <person name="Storesund J.E."/>
            <person name="Kallscheuer N."/>
            <person name="Luecker S."/>
            <person name="Lage O.M."/>
            <person name="Pohl T."/>
            <person name="Merkel B.J."/>
            <person name="Hornburger P."/>
            <person name="Mueller R.-W."/>
            <person name="Bruemmer F."/>
            <person name="Labrenz M."/>
            <person name="Spormann A.M."/>
            <person name="Op den Camp H."/>
            <person name="Overmann J."/>
            <person name="Amann R."/>
            <person name="Jetten M.S.M."/>
            <person name="Mascher T."/>
            <person name="Medema M.H."/>
            <person name="Devos D.P."/>
            <person name="Kaster A.-K."/>
            <person name="Ovreas L."/>
            <person name="Rohde M."/>
            <person name="Galperin M.Y."/>
            <person name="Jogler C."/>
        </authorList>
    </citation>
    <scope>NUCLEOTIDE SEQUENCE [LARGE SCALE GENOMIC DNA]</scope>
    <source>
        <strain evidence="4 5">Pan216</strain>
    </source>
</reference>
<dbReference type="SUPFAM" id="SSF55729">
    <property type="entry name" value="Acyl-CoA N-acyltransferases (Nat)"/>
    <property type="match status" value="1"/>
</dbReference>
<evidence type="ECO:0000256" key="2">
    <source>
        <dbReference type="ARBA" id="ARBA00023315"/>
    </source>
</evidence>
<dbReference type="PANTHER" id="PTHR43877">
    <property type="entry name" value="AMINOALKYLPHOSPHONATE N-ACETYLTRANSFERASE-RELATED-RELATED"/>
    <property type="match status" value="1"/>
</dbReference>
<dbReference type="Gene3D" id="3.40.630.30">
    <property type="match status" value="1"/>
</dbReference>
<dbReference type="CDD" id="cd04301">
    <property type="entry name" value="NAT_SF"/>
    <property type="match status" value="1"/>
</dbReference>
<dbReference type="PANTHER" id="PTHR43877:SF1">
    <property type="entry name" value="ACETYLTRANSFERASE"/>
    <property type="match status" value="1"/>
</dbReference>
<keyword evidence="1 4" id="KW-0808">Transferase</keyword>
<keyword evidence="5" id="KW-1185">Reference proteome</keyword>
<dbReference type="Proteomes" id="UP000317093">
    <property type="component" value="Chromosome"/>
</dbReference>
<dbReference type="Pfam" id="PF13673">
    <property type="entry name" value="Acetyltransf_10"/>
    <property type="match status" value="1"/>
</dbReference>
<name>A0A518B9P5_9BACT</name>
<dbReference type="EC" id="2.3.1.-" evidence="4"/>
<dbReference type="InterPro" id="IPR000182">
    <property type="entry name" value="GNAT_dom"/>
</dbReference>
<proteinExistence type="predicted"/>
<accession>A0A518B9P5</accession>
<evidence type="ECO:0000313" key="4">
    <source>
        <dbReference type="EMBL" id="QDU63710.1"/>
    </source>
</evidence>
<evidence type="ECO:0000256" key="1">
    <source>
        <dbReference type="ARBA" id="ARBA00022679"/>
    </source>
</evidence>